<dbReference type="Gene3D" id="1.20.120.330">
    <property type="entry name" value="Nucleotidyltransferases domain 2"/>
    <property type="match status" value="1"/>
</dbReference>
<dbReference type="Proteomes" id="UP000282930">
    <property type="component" value="Chromosome"/>
</dbReference>
<protein>
    <submittedName>
        <fullName evidence="1">DUF86 domain-containing protein</fullName>
    </submittedName>
</protein>
<sequence length="132" mass="15710">MNKERVRERLADYQKALFRLKEALEEDTSNPLLYDAVIQRFEFTYELAWKLLKAYLELEGISDVNTPRKVFKEAFSAGLIGDGDAWISMIEDRNLTVHTYDEKIAQQIYLRVKEKYFSKFCDLERKMKEVIE</sequence>
<name>A0A3T0D6G3_9FIRM</name>
<organism evidence="1 2">
    <name type="scientific">Caldicellulosiruptor changbaiensis</name>
    <dbReference type="NCBI Taxonomy" id="1222016"/>
    <lineage>
        <taxon>Bacteria</taxon>
        <taxon>Bacillati</taxon>
        <taxon>Bacillota</taxon>
        <taxon>Bacillota incertae sedis</taxon>
        <taxon>Caldicellulosiruptorales</taxon>
        <taxon>Caldicellulosiruptoraceae</taxon>
        <taxon>Caldicellulosiruptor</taxon>
    </lineage>
</organism>
<dbReference type="KEGG" id="ccha:ELD05_08505"/>
<evidence type="ECO:0000313" key="2">
    <source>
        <dbReference type="Proteomes" id="UP000282930"/>
    </source>
</evidence>
<dbReference type="Pfam" id="PF08780">
    <property type="entry name" value="NTase_sub_bind"/>
    <property type="match status" value="1"/>
</dbReference>
<gene>
    <name evidence="1" type="ORF">ELD05_08505</name>
</gene>
<reference evidence="1 2" key="1">
    <citation type="submission" date="2018-12" db="EMBL/GenBank/DDBJ databases">
        <title>Genome sequence from the cellulolytic species, Caldicellulosiruptor changbaiensis.</title>
        <authorList>
            <person name="Blumer-Schuette S.E."/>
            <person name="Mendoza C."/>
        </authorList>
    </citation>
    <scope>NUCLEOTIDE SEQUENCE [LARGE SCALE GENOMIC DNA]</scope>
    <source>
        <strain evidence="1 2">CBS-Z</strain>
    </source>
</reference>
<accession>A0A3T0D6G3</accession>
<evidence type="ECO:0000313" key="1">
    <source>
        <dbReference type="EMBL" id="AZT90681.1"/>
    </source>
</evidence>
<keyword evidence="2" id="KW-1185">Reference proteome</keyword>
<dbReference type="EMBL" id="CP034791">
    <property type="protein sequence ID" value="AZT90681.1"/>
    <property type="molecule type" value="Genomic_DNA"/>
</dbReference>
<dbReference type="NCBIfam" id="TIGR01987">
    <property type="entry name" value="HI0074"/>
    <property type="match status" value="1"/>
</dbReference>
<dbReference type="SUPFAM" id="SSF81593">
    <property type="entry name" value="Nucleotidyltransferase substrate binding subunit/domain"/>
    <property type="match status" value="1"/>
</dbReference>
<dbReference type="RefSeq" id="WP_127352090.1">
    <property type="nucleotide sequence ID" value="NZ_CP034791.1"/>
</dbReference>
<dbReference type="AlphaFoldDB" id="A0A3T0D6G3"/>
<dbReference type="InterPro" id="IPR010235">
    <property type="entry name" value="HepT"/>
</dbReference>
<proteinExistence type="predicted"/>